<feature type="domain" description="GP-PDE" evidence="1">
    <location>
        <begin position="40"/>
        <end position="274"/>
    </location>
</feature>
<keyword evidence="3" id="KW-1185">Reference proteome</keyword>
<name>A0A9X2BB91_9SPHI</name>
<dbReference type="EMBL" id="JALJEJ010000003">
    <property type="protein sequence ID" value="MCJ8209597.1"/>
    <property type="molecule type" value="Genomic_DNA"/>
</dbReference>
<dbReference type="PROSITE" id="PS51704">
    <property type="entry name" value="GP_PDE"/>
    <property type="match status" value="1"/>
</dbReference>
<dbReference type="PANTHER" id="PTHR46211">
    <property type="entry name" value="GLYCEROPHOSPHORYL DIESTER PHOSPHODIESTERASE"/>
    <property type="match status" value="1"/>
</dbReference>
<dbReference type="GO" id="GO:0006629">
    <property type="term" value="P:lipid metabolic process"/>
    <property type="evidence" value="ECO:0007669"/>
    <property type="project" value="InterPro"/>
</dbReference>
<comment type="caution">
    <text evidence="2">The sequence shown here is derived from an EMBL/GenBank/DDBJ whole genome shotgun (WGS) entry which is preliminary data.</text>
</comment>
<proteinExistence type="predicted"/>
<evidence type="ECO:0000313" key="2">
    <source>
        <dbReference type="EMBL" id="MCJ8209597.1"/>
    </source>
</evidence>
<dbReference type="InterPro" id="IPR030395">
    <property type="entry name" value="GP_PDE_dom"/>
</dbReference>
<dbReference type="Pfam" id="PF03009">
    <property type="entry name" value="GDPD"/>
    <property type="match status" value="1"/>
</dbReference>
<evidence type="ECO:0000313" key="3">
    <source>
        <dbReference type="Proteomes" id="UP001139450"/>
    </source>
</evidence>
<evidence type="ECO:0000259" key="1">
    <source>
        <dbReference type="PROSITE" id="PS51704"/>
    </source>
</evidence>
<dbReference type="AlphaFoldDB" id="A0A9X2BB91"/>
<organism evidence="2 3">
    <name type="scientific">Mucilaginibacter straminoryzae</name>
    <dbReference type="NCBI Taxonomy" id="2932774"/>
    <lineage>
        <taxon>Bacteria</taxon>
        <taxon>Pseudomonadati</taxon>
        <taxon>Bacteroidota</taxon>
        <taxon>Sphingobacteriia</taxon>
        <taxon>Sphingobacteriales</taxon>
        <taxon>Sphingobacteriaceae</taxon>
        <taxon>Mucilaginibacter</taxon>
    </lineage>
</organism>
<dbReference type="Proteomes" id="UP001139450">
    <property type="component" value="Unassembled WGS sequence"/>
</dbReference>
<dbReference type="Gene3D" id="3.20.20.190">
    <property type="entry name" value="Phosphatidylinositol (PI) phosphodiesterase"/>
    <property type="match status" value="1"/>
</dbReference>
<dbReference type="CDD" id="cd08566">
    <property type="entry name" value="GDPD_AtGDE_like"/>
    <property type="match status" value="1"/>
</dbReference>
<dbReference type="SUPFAM" id="SSF51695">
    <property type="entry name" value="PLC-like phosphodiesterases"/>
    <property type="match status" value="1"/>
</dbReference>
<sequence>MFSHLNRSVQQSAFALLALCTFNFQSKAQSNPLPKPRHRFTVIAHRGDHVKFPENTLEAYAEAIKNGVDYVEIDLRTTRDSALVSMHDGAVDRVTNGKGQIKDLTLAEIKQLEVKSRDSLDKKTYHIPTFEEILKLCKSRIYIYIDFKNASAFAVYQMLLKFGMEKQVIVYINSEEQLKQWRKAAPAMPLMLSLPGNVKTAEKLEEFLSNAKPDLLDGDWKDYTPEVVKMVHEHHLQIWPDVQSHDEDEHWDSALSLGFDGLQTDHPAALIKHLKEKEVR</sequence>
<dbReference type="PANTHER" id="PTHR46211:SF14">
    <property type="entry name" value="GLYCEROPHOSPHODIESTER PHOSPHODIESTERASE"/>
    <property type="match status" value="1"/>
</dbReference>
<gene>
    <name evidence="2" type="ORF">MUY27_07740</name>
</gene>
<reference evidence="2" key="1">
    <citation type="submission" date="2022-04" db="EMBL/GenBank/DDBJ databases">
        <title>Mucilaginibacter sp. RS28 isolated from freshwater.</title>
        <authorList>
            <person name="Ko S.-R."/>
        </authorList>
    </citation>
    <scope>NUCLEOTIDE SEQUENCE</scope>
    <source>
        <strain evidence="2">RS28</strain>
    </source>
</reference>
<dbReference type="GO" id="GO:0008081">
    <property type="term" value="F:phosphoric diester hydrolase activity"/>
    <property type="evidence" value="ECO:0007669"/>
    <property type="project" value="InterPro"/>
</dbReference>
<dbReference type="InterPro" id="IPR017946">
    <property type="entry name" value="PLC-like_Pdiesterase_TIM-brl"/>
</dbReference>
<protein>
    <submittedName>
        <fullName evidence="2">Glycerophosphodiester phosphodiesterase family protein</fullName>
    </submittedName>
</protein>
<accession>A0A9X2BB91</accession>
<dbReference type="RefSeq" id="WP_245129433.1">
    <property type="nucleotide sequence ID" value="NZ_JALJEJ010000003.1"/>
</dbReference>